<evidence type="ECO:0000313" key="1">
    <source>
        <dbReference type="EMBL" id="KAJ1878200.1"/>
    </source>
</evidence>
<gene>
    <name evidence="1" type="ORF">LPJ66_011936</name>
</gene>
<protein>
    <submittedName>
        <fullName evidence="1">Uncharacterized protein</fullName>
    </submittedName>
</protein>
<accession>A0ACC1HYS6</accession>
<name>A0ACC1HYS6_9FUNG</name>
<proteinExistence type="predicted"/>
<organism evidence="1 2">
    <name type="scientific">Kickxella alabastrina</name>
    <dbReference type="NCBI Taxonomy" id="61397"/>
    <lineage>
        <taxon>Eukaryota</taxon>
        <taxon>Fungi</taxon>
        <taxon>Fungi incertae sedis</taxon>
        <taxon>Zoopagomycota</taxon>
        <taxon>Kickxellomycotina</taxon>
        <taxon>Kickxellomycetes</taxon>
        <taxon>Kickxellales</taxon>
        <taxon>Kickxellaceae</taxon>
        <taxon>Kickxella</taxon>
    </lineage>
</organism>
<comment type="caution">
    <text evidence="1">The sequence shown here is derived from an EMBL/GenBank/DDBJ whole genome shotgun (WGS) entry which is preliminary data.</text>
</comment>
<reference evidence="1" key="1">
    <citation type="submission" date="2022-07" db="EMBL/GenBank/DDBJ databases">
        <title>Phylogenomic reconstructions and comparative analyses of Kickxellomycotina fungi.</title>
        <authorList>
            <person name="Reynolds N.K."/>
            <person name="Stajich J.E."/>
            <person name="Barry K."/>
            <person name="Grigoriev I.V."/>
            <person name="Crous P."/>
            <person name="Smith M.E."/>
        </authorList>
    </citation>
    <scope>NUCLEOTIDE SEQUENCE</scope>
    <source>
        <strain evidence="1">Benny 63K</strain>
    </source>
</reference>
<sequence length="417" mass="48537">KLYDHFNPEEEQNKYEQEKQQYYDADGRPIRQLHDANGELIEQDLYDANGEPVEEDTLDKLRNYFRDEDGSVDKSRVLFALAGAVLVGYLGKRIYRHFNPEEMQGSYEQEKQQYYDADGRPISRLHDANGELIEQDLYDANGEPVEEDTLDKLRNYFRDEDGSVDKSRVFLALAGAALVGYAGKKIFDHFNPEEEKSKYDDEKQQYYDANGRPIRQLHDANGELIEQELYDANGEPVEEDTLDKLRNYFRDEDGSVDKSRVFFALAGAALVGYAGKKLYDHFNPEEEQNEYEQEKQQYYDANGRPIRQLHDANGELIEQELYDANGEPVEEDMLDKLRNYFRDDDGSIDKSRVLFALAGTVLVGYLGKRIYRHFNPEEMQGSYEQEKQQYYDSEGRPIRQLHDANGELIEQDLYDAN</sequence>
<feature type="non-terminal residue" evidence="1">
    <location>
        <position position="1"/>
    </location>
</feature>
<feature type="non-terminal residue" evidence="1">
    <location>
        <position position="417"/>
    </location>
</feature>
<dbReference type="EMBL" id="JANBPG010003982">
    <property type="protein sequence ID" value="KAJ1878200.1"/>
    <property type="molecule type" value="Genomic_DNA"/>
</dbReference>
<keyword evidence="2" id="KW-1185">Reference proteome</keyword>
<dbReference type="Proteomes" id="UP001150581">
    <property type="component" value="Unassembled WGS sequence"/>
</dbReference>
<evidence type="ECO:0000313" key="2">
    <source>
        <dbReference type="Proteomes" id="UP001150581"/>
    </source>
</evidence>